<reference evidence="3" key="1">
    <citation type="journal article" date="2013" name="Nat. Genet.">
        <title>The duck genome and transcriptome provide insight into an avian influenza virus reservoir species.</title>
        <authorList>
            <person name="Huang Y."/>
            <person name="Li Y."/>
            <person name="Burt D.W."/>
            <person name="Chen H."/>
            <person name="Zhang Y."/>
            <person name="Qian W."/>
            <person name="Kim H."/>
            <person name="Gan S."/>
            <person name="Zhao Y."/>
            <person name="Li J."/>
            <person name="Yi K."/>
            <person name="Feng H."/>
            <person name="Zhu P."/>
            <person name="Li B."/>
            <person name="Liu Q."/>
            <person name="Fairley S."/>
            <person name="Magor K.E."/>
            <person name="Du Z."/>
            <person name="Hu X."/>
            <person name="Goodman L."/>
            <person name="Tafer H."/>
            <person name="Vignal A."/>
            <person name="Lee T."/>
            <person name="Kim K.W."/>
            <person name="Sheng Z."/>
            <person name="An Y."/>
            <person name="Searle S."/>
            <person name="Herrero J."/>
            <person name="Groenen M.A."/>
            <person name="Crooijmans R.P."/>
            <person name="Faraut T."/>
            <person name="Cai Q."/>
            <person name="Webster R.G."/>
            <person name="Aldridge J.R."/>
            <person name="Warren W.C."/>
            <person name="Bartschat S."/>
            <person name="Kehr S."/>
            <person name="Marz M."/>
            <person name="Stadler P.F."/>
            <person name="Smith J."/>
            <person name="Kraus R.H."/>
            <person name="Zhao Y."/>
            <person name="Ren L."/>
            <person name="Fei J."/>
            <person name="Morisson M."/>
            <person name="Kaiser P."/>
            <person name="Griffin D.K."/>
            <person name="Rao M."/>
            <person name="Pitel F."/>
            <person name="Wang J."/>
            <person name="Li N."/>
        </authorList>
    </citation>
    <scope>NUCLEOTIDE SEQUENCE [LARGE SCALE GENOMIC DNA]</scope>
</reference>
<proteinExistence type="predicted"/>
<accession>R0M1H9</accession>
<dbReference type="AlphaFoldDB" id="R0M1H9"/>
<feature type="region of interest" description="Disordered" evidence="1">
    <location>
        <begin position="142"/>
        <end position="161"/>
    </location>
</feature>
<sequence length="161" mass="18407">MNAFRAPMQQDCKQQQVSEYMLHKALSADPVSDSISFIRMHHSNQFCFIQKELALYAPQKLQNCDWRPPEHKMAFLIPTKTSAIHYITFQLLRQLNQFKSLQTQHTHLHKALSITLTFLAISLKHSPDTLGTDEGQVAEELASPIPEHSRCSSDLNPPQRA</sequence>
<feature type="compositionally biased region" description="Polar residues" evidence="1">
    <location>
        <begin position="152"/>
        <end position="161"/>
    </location>
</feature>
<dbReference type="EMBL" id="KB742483">
    <property type="protein sequence ID" value="EOB07925.1"/>
    <property type="molecule type" value="Genomic_DNA"/>
</dbReference>
<dbReference type="Proteomes" id="UP000296049">
    <property type="component" value="Unassembled WGS sequence"/>
</dbReference>
<gene>
    <name evidence="2" type="ORF">Anapl_08508</name>
</gene>
<name>R0M1H9_ANAPL</name>
<evidence type="ECO:0000313" key="2">
    <source>
        <dbReference type="EMBL" id="EOB07925.1"/>
    </source>
</evidence>
<evidence type="ECO:0000256" key="1">
    <source>
        <dbReference type="SAM" id="MobiDB-lite"/>
    </source>
</evidence>
<evidence type="ECO:0000313" key="3">
    <source>
        <dbReference type="Proteomes" id="UP000296049"/>
    </source>
</evidence>
<protein>
    <submittedName>
        <fullName evidence="2">Uncharacterized protein</fullName>
    </submittedName>
</protein>
<organism evidence="2 3">
    <name type="scientific">Anas platyrhynchos</name>
    <name type="common">Mallard</name>
    <name type="synonym">Anas boschas</name>
    <dbReference type="NCBI Taxonomy" id="8839"/>
    <lineage>
        <taxon>Eukaryota</taxon>
        <taxon>Metazoa</taxon>
        <taxon>Chordata</taxon>
        <taxon>Craniata</taxon>
        <taxon>Vertebrata</taxon>
        <taxon>Euteleostomi</taxon>
        <taxon>Archelosauria</taxon>
        <taxon>Archosauria</taxon>
        <taxon>Dinosauria</taxon>
        <taxon>Saurischia</taxon>
        <taxon>Theropoda</taxon>
        <taxon>Coelurosauria</taxon>
        <taxon>Aves</taxon>
        <taxon>Neognathae</taxon>
        <taxon>Galloanserae</taxon>
        <taxon>Anseriformes</taxon>
        <taxon>Anatidae</taxon>
        <taxon>Anatinae</taxon>
        <taxon>Anas</taxon>
    </lineage>
</organism>
<keyword evidence="3" id="KW-1185">Reference proteome</keyword>